<keyword evidence="2" id="KW-1185">Reference proteome</keyword>
<protein>
    <submittedName>
        <fullName evidence="1">GRIP domain-containing protein RUD3-like</fullName>
    </submittedName>
</protein>
<gene>
    <name evidence="1" type="ORF">D8674_017725</name>
</gene>
<dbReference type="Proteomes" id="UP000327157">
    <property type="component" value="Chromosome 16"/>
</dbReference>
<comment type="caution">
    <text evidence="1">The sequence shown here is derived from an EMBL/GenBank/DDBJ whole genome shotgun (WGS) entry which is preliminary data.</text>
</comment>
<reference evidence="2" key="2">
    <citation type="submission" date="2019-10" db="EMBL/GenBank/DDBJ databases">
        <title>A de novo genome assembly of a pear dwarfing rootstock.</title>
        <authorList>
            <person name="Wang F."/>
            <person name="Wang J."/>
            <person name="Li S."/>
            <person name="Zhang Y."/>
            <person name="Fang M."/>
            <person name="Ma L."/>
            <person name="Zhao Y."/>
            <person name="Jiang S."/>
        </authorList>
    </citation>
    <scope>NUCLEOTIDE SEQUENCE [LARGE SCALE GENOMIC DNA]</scope>
</reference>
<accession>A0A5N5HDX0</accession>
<reference evidence="1 2" key="1">
    <citation type="submission" date="2019-09" db="EMBL/GenBank/DDBJ databases">
        <authorList>
            <person name="Ou C."/>
        </authorList>
    </citation>
    <scope>NUCLEOTIDE SEQUENCE [LARGE SCALE GENOMIC DNA]</scope>
    <source>
        <strain evidence="1">S2</strain>
        <tissue evidence="1">Leaf</tissue>
    </source>
</reference>
<name>A0A5N5HDX0_9ROSA</name>
<reference evidence="1 2" key="3">
    <citation type="submission" date="2019-11" db="EMBL/GenBank/DDBJ databases">
        <title>A de novo genome assembly of a pear dwarfing rootstock.</title>
        <authorList>
            <person name="Wang F."/>
            <person name="Wang J."/>
            <person name="Li S."/>
            <person name="Zhang Y."/>
            <person name="Fang M."/>
            <person name="Ma L."/>
            <person name="Zhao Y."/>
            <person name="Jiang S."/>
        </authorList>
    </citation>
    <scope>NUCLEOTIDE SEQUENCE [LARGE SCALE GENOMIC DNA]</scope>
    <source>
        <strain evidence="1">S2</strain>
        <tissue evidence="1">Leaf</tissue>
    </source>
</reference>
<proteinExistence type="predicted"/>
<organism evidence="1 2">
    <name type="scientific">Pyrus ussuriensis x Pyrus communis</name>
    <dbReference type="NCBI Taxonomy" id="2448454"/>
    <lineage>
        <taxon>Eukaryota</taxon>
        <taxon>Viridiplantae</taxon>
        <taxon>Streptophyta</taxon>
        <taxon>Embryophyta</taxon>
        <taxon>Tracheophyta</taxon>
        <taxon>Spermatophyta</taxon>
        <taxon>Magnoliopsida</taxon>
        <taxon>eudicotyledons</taxon>
        <taxon>Gunneridae</taxon>
        <taxon>Pentapetalae</taxon>
        <taxon>rosids</taxon>
        <taxon>fabids</taxon>
        <taxon>Rosales</taxon>
        <taxon>Rosaceae</taxon>
        <taxon>Amygdaloideae</taxon>
        <taxon>Maleae</taxon>
        <taxon>Pyrus</taxon>
    </lineage>
</organism>
<sequence>MSESGSPSDEGSPSSSSRFELAMLEFLGPLLESCTKETLDDFYNCQTLANIGSSSFISMGEWVVFDAMPIFRSEFTADLLEKNLLDSERQLEALRQSCSILRSVGMRLMECGLGEPSFHQWRYCYKMRPVKACPGYAKCACRSEREHIVFGKKTVYCTWKNRWCFLYNDWEYVRGVTPERRVLTDFQTVLTRGNIKLSGQELADVEKVLKVPKEDRHLGKLWPLFQKYGFQPLVLKCQRRAMEKVSKKGGTSTKEGKASMLVPVDDILFHKRARKHRVRPTPRPKSQKGVFKITASKKAEAEAIGYATAIVAGDERRLLHGTWNMCSAWHSDLSI</sequence>
<dbReference type="AlphaFoldDB" id="A0A5N5HDX0"/>
<dbReference type="EMBL" id="SMOL01000160">
    <property type="protein sequence ID" value="KAB2626065.1"/>
    <property type="molecule type" value="Genomic_DNA"/>
</dbReference>
<evidence type="ECO:0000313" key="1">
    <source>
        <dbReference type="EMBL" id="KAB2626065.1"/>
    </source>
</evidence>
<evidence type="ECO:0000313" key="2">
    <source>
        <dbReference type="Proteomes" id="UP000327157"/>
    </source>
</evidence>
<dbReference type="OrthoDB" id="1750978at2759"/>